<dbReference type="InterPro" id="IPR013761">
    <property type="entry name" value="SAM/pointed_sf"/>
</dbReference>
<evidence type="ECO:0000256" key="2">
    <source>
        <dbReference type="ARBA" id="ARBA00010492"/>
    </source>
</evidence>
<dbReference type="PANTHER" id="PTHR28235">
    <property type="entry name" value="PROTEIN FYV4, MITOCHONDRIAL"/>
    <property type="match status" value="1"/>
</dbReference>
<evidence type="ECO:0000256" key="1">
    <source>
        <dbReference type="ARBA" id="ARBA00004173"/>
    </source>
</evidence>
<dbReference type="AlphaFoldDB" id="A0A9P7Z6N8"/>
<dbReference type="PANTHER" id="PTHR28235:SF1">
    <property type="entry name" value="SMALL RIBOSOMAL SUBUNIT PROTEIN MS41"/>
    <property type="match status" value="1"/>
</dbReference>
<sequence>MVRTMIKSALRPMPFSISQFQFLPNRTIRGLQSIPESGRRSTLRTPPTIPFVPDVQTFLKLIGRSLSKHSDKITSWSQLFSVTSGQLKGMGVEPPRARRYLLRWVEKYRKGLYGIGGDLEHVEDGAAHFKVAELPIERNISQTSIPLKKRKIVVNVPSDRLARDLSTGTSVPVKGLRVQGISSIVGKAVQPLKGKIGAKIVVTEGLWEDKRGRVIDGGERRRAEVAAKRRSEARRATR</sequence>
<evidence type="ECO:0000256" key="3">
    <source>
        <dbReference type="ARBA" id="ARBA00023128"/>
    </source>
</evidence>
<feature type="domain" description="Small ribosomal subunit protein mS41 SAM" evidence="6">
    <location>
        <begin position="55"/>
        <end position="111"/>
    </location>
</feature>
<dbReference type="GO" id="GO:0005739">
    <property type="term" value="C:mitochondrion"/>
    <property type="evidence" value="ECO:0007669"/>
    <property type="project" value="UniProtKB-SubCell"/>
</dbReference>
<protein>
    <recommendedName>
        <fullName evidence="4">Small ribosomal subunit protein mS41</fullName>
    </recommendedName>
</protein>
<dbReference type="InterPro" id="IPR019083">
    <property type="entry name" value="SAM_Ribosomal_mS41"/>
</dbReference>
<evidence type="ECO:0000313" key="7">
    <source>
        <dbReference type="EMBL" id="KAG9245868.1"/>
    </source>
</evidence>
<evidence type="ECO:0000256" key="4">
    <source>
        <dbReference type="ARBA" id="ARBA00035129"/>
    </source>
</evidence>
<evidence type="ECO:0000256" key="5">
    <source>
        <dbReference type="SAM" id="MobiDB-lite"/>
    </source>
</evidence>
<reference evidence="7" key="1">
    <citation type="journal article" date="2021" name="IMA Fungus">
        <title>Genomic characterization of three marine fungi, including Emericellopsis atlantica sp. nov. with signatures of a generalist lifestyle and marine biomass degradation.</title>
        <authorList>
            <person name="Hagestad O.C."/>
            <person name="Hou L."/>
            <person name="Andersen J.H."/>
            <person name="Hansen E.H."/>
            <person name="Altermark B."/>
            <person name="Li C."/>
            <person name="Kuhnert E."/>
            <person name="Cox R.J."/>
            <person name="Crous P.W."/>
            <person name="Spatafora J.W."/>
            <person name="Lail K."/>
            <person name="Amirebrahimi M."/>
            <person name="Lipzen A."/>
            <person name="Pangilinan J."/>
            <person name="Andreopoulos W."/>
            <person name="Hayes R.D."/>
            <person name="Ng V."/>
            <person name="Grigoriev I.V."/>
            <person name="Jackson S.A."/>
            <person name="Sutton T.D.S."/>
            <person name="Dobson A.D.W."/>
            <person name="Rama T."/>
        </authorList>
    </citation>
    <scope>NUCLEOTIDE SEQUENCE</scope>
    <source>
        <strain evidence="7">TRa3180A</strain>
    </source>
</reference>
<evidence type="ECO:0000259" key="6">
    <source>
        <dbReference type="SMART" id="SM01238"/>
    </source>
</evidence>
<evidence type="ECO:0000313" key="8">
    <source>
        <dbReference type="Proteomes" id="UP000887226"/>
    </source>
</evidence>
<dbReference type="Proteomes" id="UP000887226">
    <property type="component" value="Unassembled WGS sequence"/>
</dbReference>
<comment type="subcellular location">
    <subcellularLocation>
        <location evidence="1">Mitochondrion</location>
    </subcellularLocation>
</comment>
<keyword evidence="8" id="KW-1185">Reference proteome</keyword>
<comment type="caution">
    <text evidence="7">The sequence shown here is derived from an EMBL/GenBank/DDBJ whole genome shotgun (WGS) entry which is preliminary data.</text>
</comment>
<proteinExistence type="inferred from homology"/>
<dbReference type="InterPro" id="IPR039603">
    <property type="entry name" value="Ribosomal_mS41"/>
</dbReference>
<dbReference type="Pfam" id="PF09597">
    <property type="entry name" value="SAM_Ribosomal_mS41"/>
    <property type="match status" value="1"/>
</dbReference>
<gene>
    <name evidence="7" type="ORF">BJ878DRAFT_540840</name>
</gene>
<keyword evidence="3" id="KW-0496">Mitochondrion</keyword>
<dbReference type="OrthoDB" id="18595at2759"/>
<dbReference type="SUPFAM" id="SSF47769">
    <property type="entry name" value="SAM/Pointed domain"/>
    <property type="match status" value="1"/>
</dbReference>
<name>A0A9P7Z6N8_9HELO</name>
<feature type="region of interest" description="Disordered" evidence="5">
    <location>
        <begin position="218"/>
        <end position="238"/>
    </location>
</feature>
<dbReference type="EMBL" id="MU253827">
    <property type="protein sequence ID" value="KAG9245868.1"/>
    <property type="molecule type" value="Genomic_DNA"/>
</dbReference>
<accession>A0A9P7Z6N8</accession>
<organism evidence="7 8">
    <name type="scientific">Calycina marina</name>
    <dbReference type="NCBI Taxonomy" id="1763456"/>
    <lineage>
        <taxon>Eukaryota</taxon>
        <taxon>Fungi</taxon>
        <taxon>Dikarya</taxon>
        <taxon>Ascomycota</taxon>
        <taxon>Pezizomycotina</taxon>
        <taxon>Leotiomycetes</taxon>
        <taxon>Helotiales</taxon>
        <taxon>Pezizellaceae</taxon>
        <taxon>Calycina</taxon>
    </lineage>
</organism>
<dbReference type="SMART" id="SM01238">
    <property type="entry name" value="IGR"/>
    <property type="match status" value="1"/>
</dbReference>
<comment type="similarity">
    <text evidence="2">Belongs to the mitochondrion-specific ribosomal protein mS41 family.</text>
</comment>